<dbReference type="InterPro" id="IPR005467">
    <property type="entry name" value="His_kinase_dom"/>
</dbReference>
<dbReference type="Proteomes" id="UP001594351">
    <property type="component" value="Unassembled WGS sequence"/>
</dbReference>
<evidence type="ECO:0000256" key="5">
    <source>
        <dbReference type="SAM" id="Coils"/>
    </source>
</evidence>
<evidence type="ECO:0000313" key="9">
    <source>
        <dbReference type="Proteomes" id="UP001594351"/>
    </source>
</evidence>
<dbReference type="Gene3D" id="1.10.287.130">
    <property type="match status" value="1"/>
</dbReference>
<feature type="domain" description="Histidine kinase" evidence="6">
    <location>
        <begin position="177"/>
        <end position="395"/>
    </location>
</feature>
<evidence type="ECO:0000256" key="4">
    <source>
        <dbReference type="PROSITE-ProRule" id="PRU00169"/>
    </source>
</evidence>
<protein>
    <recommendedName>
        <fullName evidence="2">histidine kinase</fullName>
        <ecNumber evidence="2">2.7.13.3</ecNumber>
    </recommendedName>
</protein>
<dbReference type="InterPro" id="IPR003661">
    <property type="entry name" value="HisK_dim/P_dom"/>
</dbReference>
<dbReference type="Pfam" id="PF02518">
    <property type="entry name" value="HATPase_c"/>
    <property type="match status" value="1"/>
</dbReference>
<reference evidence="8 9" key="1">
    <citation type="submission" date="2024-09" db="EMBL/GenBank/DDBJ databases">
        <title>Laminarin stimulates single cell rates of sulfate reduction while oxygen inhibits transcriptomic activity in coastal marine sediment.</title>
        <authorList>
            <person name="Lindsay M."/>
            <person name="Orcutt B."/>
            <person name="Emerson D."/>
            <person name="Stepanauskas R."/>
            <person name="D'Angelo T."/>
        </authorList>
    </citation>
    <scope>NUCLEOTIDE SEQUENCE [LARGE SCALE GENOMIC DNA]</scope>
    <source>
        <strain evidence="8">SAG AM-311-K15</strain>
    </source>
</reference>
<dbReference type="SUPFAM" id="SSF52172">
    <property type="entry name" value="CheY-like"/>
    <property type="match status" value="1"/>
</dbReference>
<comment type="catalytic activity">
    <reaction evidence="1">
        <text>ATP + protein L-histidine = ADP + protein N-phospho-L-histidine.</text>
        <dbReference type="EC" id="2.7.13.3"/>
    </reaction>
</comment>
<dbReference type="SUPFAM" id="SSF47384">
    <property type="entry name" value="Homodimeric domain of signal transducing histidine kinase"/>
    <property type="match status" value="1"/>
</dbReference>
<dbReference type="EMBL" id="JBHPBY010000144">
    <property type="protein sequence ID" value="MFC1851022.1"/>
    <property type="molecule type" value="Genomic_DNA"/>
</dbReference>
<evidence type="ECO:0000256" key="1">
    <source>
        <dbReference type="ARBA" id="ARBA00000085"/>
    </source>
</evidence>
<dbReference type="CDD" id="cd17569">
    <property type="entry name" value="REC_HupR-like"/>
    <property type="match status" value="1"/>
</dbReference>
<dbReference type="PROSITE" id="PS50110">
    <property type="entry name" value="RESPONSE_REGULATORY"/>
    <property type="match status" value="1"/>
</dbReference>
<feature type="coiled-coil region" evidence="5">
    <location>
        <begin position="132"/>
        <end position="177"/>
    </location>
</feature>
<evidence type="ECO:0000256" key="3">
    <source>
        <dbReference type="ARBA" id="ARBA00022553"/>
    </source>
</evidence>
<dbReference type="Pfam" id="PF00512">
    <property type="entry name" value="HisKA"/>
    <property type="match status" value="1"/>
</dbReference>
<dbReference type="SMART" id="SM00387">
    <property type="entry name" value="HATPase_c"/>
    <property type="match status" value="1"/>
</dbReference>
<keyword evidence="3 4" id="KW-0597">Phosphoprotein</keyword>
<evidence type="ECO:0000259" key="6">
    <source>
        <dbReference type="PROSITE" id="PS50109"/>
    </source>
</evidence>
<keyword evidence="5" id="KW-0175">Coiled coil</keyword>
<dbReference type="PRINTS" id="PR00344">
    <property type="entry name" value="BCTRLSENSOR"/>
</dbReference>
<dbReference type="Gene3D" id="3.30.565.10">
    <property type="entry name" value="Histidine kinase-like ATPase, C-terminal domain"/>
    <property type="match status" value="1"/>
</dbReference>
<dbReference type="SUPFAM" id="SSF55874">
    <property type="entry name" value="ATPase domain of HSP90 chaperone/DNA topoisomerase II/histidine kinase"/>
    <property type="match status" value="1"/>
</dbReference>
<gene>
    <name evidence="8" type="ORF">ACFL27_12580</name>
</gene>
<proteinExistence type="predicted"/>
<dbReference type="Gene3D" id="3.40.50.2300">
    <property type="match status" value="1"/>
</dbReference>
<evidence type="ECO:0000256" key="2">
    <source>
        <dbReference type="ARBA" id="ARBA00012438"/>
    </source>
</evidence>
<accession>A0ABV6YXV7</accession>
<dbReference type="GO" id="GO:0005524">
    <property type="term" value="F:ATP binding"/>
    <property type="evidence" value="ECO:0007669"/>
    <property type="project" value="UniProtKB-KW"/>
</dbReference>
<dbReference type="InterPro" id="IPR036890">
    <property type="entry name" value="HATPase_C_sf"/>
</dbReference>
<dbReference type="PANTHER" id="PTHR43547">
    <property type="entry name" value="TWO-COMPONENT HISTIDINE KINASE"/>
    <property type="match status" value="1"/>
</dbReference>
<dbReference type="InterPro" id="IPR011006">
    <property type="entry name" value="CheY-like_superfamily"/>
</dbReference>
<feature type="domain" description="Response regulatory" evidence="7">
    <location>
        <begin position="9"/>
        <end position="123"/>
    </location>
</feature>
<dbReference type="PANTHER" id="PTHR43547:SF2">
    <property type="entry name" value="HYBRID SIGNAL TRANSDUCTION HISTIDINE KINASE C"/>
    <property type="match status" value="1"/>
</dbReference>
<name>A0ABV6YXV7_UNCC1</name>
<dbReference type="PROSITE" id="PS50109">
    <property type="entry name" value="HIS_KIN"/>
    <property type="match status" value="1"/>
</dbReference>
<comment type="caution">
    <text evidence="8">The sequence shown here is derived from an EMBL/GenBank/DDBJ whole genome shotgun (WGS) entry which is preliminary data.</text>
</comment>
<evidence type="ECO:0000313" key="8">
    <source>
        <dbReference type="EMBL" id="MFC1851022.1"/>
    </source>
</evidence>
<keyword evidence="8" id="KW-0547">Nucleotide-binding</keyword>
<dbReference type="SMART" id="SM00448">
    <property type="entry name" value="REC"/>
    <property type="match status" value="1"/>
</dbReference>
<dbReference type="CDD" id="cd00082">
    <property type="entry name" value="HisKA"/>
    <property type="match status" value="1"/>
</dbReference>
<feature type="modified residue" description="4-aspartylphosphate" evidence="4">
    <location>
        <position position="57"/>
    </location>
</feature>
<dbReference type="InterPro" id="IPR036097">
    <property type="entry name" value="HisK_dim/P_sf"/>
</dbReference>
<dbReference type="EC" id="2.7.13.3" evidence="2"/>
<dbReference type="Pfam" id="PF00072">
    <property type="entry name" value="Response_reg"/>
    <property type="match status" value="1"/>
</dbReference>
<keyword evidence="8" id="KW-0067">ATP-binding</keyword>
<evidence type="ECO:0000259" key="7">
    <source>
        <dbReference type="PROSITE" id="PS50110"/>
    </source>
</evidence>
<dbReference type="SMART" id="SM00388">
    <property type="entry name" value="HisKA"/>
    <property type="match status" value="1"/>
</dbReference>
<dbReference type="InterPro" id="IPR003594">
    <property type="entry name" value="HATPase_dom"/>
</dbReference>
<dbReference type="InterPro" id="IPR001789">
    <property type="entry name" value="Sig_transdc_resp-reg_receiver"/>
</dbReference>
<dbReference type="InterPro" id="IPR004358">
    <property type="entry name" value="Sig_transdc_His_kin-like_C"/>
</dbReference>
<sequence>MKNNNQNEHLLVIDDEVEIIEALKRQFRKKYHVHTAISAENGYQIMLQEPIQVIISDQRMPGLSGTEFFKRVKTEFPEAIRLILTGYADIHAVIDAINEGDVFRYISKPWDPMELSTIVKEAFQRYWLTFQNRKLLQELKETNELLEQRVRQRTAELAQANKELQALNEQKDRFIGMAAHDLRSPILVINASVSFLKGDYKEISEKERHEFLSYIHRATESMLNLINNLLNISLIERGIFELTPERVDLNKFLTEFTTMSRLLGQQKNINVKLQIAPDITWGFFDPNRIRQVLDNYVSNALKFSHPGTTITVSLIAQENLEFSVIDQGLGIPQKELNILFGEFQRTSTIPTDGERSTGLGLAICRRIVEKHGGKVGVESTLHKGSRFYFTLPRVAESTT</sequence>
<organism evidence="8 9">
    <name type="scientific">candidate division CSSED10-310 bacterium</name>
    <dbReference type="NCBI Taxonomy" id="2855610"/>
    <lineage>
        <taxon>Bacteria</taxon>
        <taxon>Bacteria division CSSED10-310</taxon>
    </lineage>
</organism>
<keyword evidence="9" id="KW-1185">Reference proteome</keyword>